<proteinExistence type="inferred from homology"/>
<dbReference type="EMBL" id="QGMI01001133">
    <property type="protein sequence ID" value="TVY34568.1"/>
    <property type="molecule type" value="Genomic_DNA"/>
</dbReference>
<evidence type="ECO:0000259" key="6">
    <source>
        <dbReference type="PROSITE" id="PS51387"/>
    </source>
</evidence>
<evidence type="ECO:0000313" key="8">
    <source>
        <dbReference type="Proteomes" id="UP000443090"/>
    </source>
</evidence>
<dbReference type="PANTHER" id="PTHR42973:SF4">
    <property type="entry name" value="FAD BINDING DOMAIN PROTEIN"/>
    <property type="match status" value="1"/>
</dbReference>
<dbReference type="InterPro" id="IPR036318">
    <property type="entry name" value="FAD-bd_PCMH-like_sf"/>
</dbReference>
<feature type="domain" description="FAD-binding PCMH-type" evidence="6">
    <location>
        <begin position="91"/>
        <end position="281"/>
    </location>
</feature>
<dbReference type="OrthoDB" id="2151789at2759"/>
<evidence type="ECO:0000256" key="5">
    <source>
        <dbReference type="SAM" id="Phobius"/>
    </source>
</evidence>
<dbReference type="Gene3D" id="3.40.462.20">
    <property type="match status" value="1"/>
</dbReference>
<dbReference type="PROSITE" id="PS51387">
    <property type="entry name" value="FAD_PCMH"/>
    <property type="match status" value="1"/>
</dbReference>
<gene>
    <name evidence="7" type="primary">sol5_4</name>
    <name evidence="7" type="ORF">LOCC1_G007898</name>
</gene>
<reference evidence="7 8" key="1">
    <citation type="submission" date="2018-05" db="EMBL/GenBank/DDBJ databases">
        <title>Genome sequencing and assembly of the regulated plant pathogen Lachnellula willkommii and related sister species for the development of diagnostic species identification markers.</title>
        <authorList>
            <person name="Giroux E."/>
            <person name="Bilodeau G."/>
        </authorList>
    </citation>
    <scope>NUCLEOTIDE SEQUENCE [LARGE SCALE GENOMIC DNA]</scope>
    <source>
        <strain evidence="7 8">CBS 160.35</strain>
    </source>
</reference>
<accession>A0A8H8RFS3</accession>
<dbReference type="Pfam" id="PF01565">
    <property type="entry name" value="FAD_binding_4"/>
    <property type="match status" value="1"/>
</dbReference>
<dbReference type="SUPFAM" id="SSF56176">
    <property type="entry name" value="FAD-binding/transporter-associated domain-like"/>
    <property type="match status" value="1"/>
</dbReference>
<evidence type="ECO:0000256" key="2">
    <source>
        <dbReference type="ARBA" id="ARBA00022630"/>
    </source>
</evidence>
<comment type="caution">
    <text evidence="7">The sequence shown here is derived from an EMBL/GenBank/DDBJ whole genome shotgun (WGS) entry which is preliminary data.</text>
</comment>
<protein>
    <submittedName>
        <fullName evidence="7">Bifunctional solanapyrone synthase</fullName>
    </submittedName>
</protein>
<evidence type="ECO:0000256" key="3">
    <source>
        <dbReference type="ARBA" id="ARBA00022827"/>
    </source>
</evidence>
<sequence length="564" mass="61605">MAVASHLIPAFVVTALLIPISIFIMRRLRTALVPQPANAPNDLSVASDSQDPTATKLSKVLASALPDAMIFPHDEVAFRKSMNSYWAQQECEVVPACVVQPRDAQQLSIAVKILKREFDEREEGKTDKNRSDKNNPAGLFAFRGGGHSPMPGAASVRGGVLIDLSLLREVTPSEDGASVVIGAGAKWMDVSKVLDERGLAVVGGRNSAVGVGGLALGGGLSFFSPRFGLVCSNITSYELVLASGAITTASESSNPDLWRALKGGSSNFGIVTSFTARSFPCGMIWSGFLYLPSFQATKTLAAFHECVKRAGASFDNNTTTASDDHAAGPIACFSYVQQLGIQAISVNLVHTSPQPNEKKWPLYWRESPFKPLFRFWSTCKIRTLTSATDEMNSLNPPGRRQVFATTTIKNDLATITQVHTAYQDAIASLRPVNVKGLVWTLVLQPIVPDWVKKGDANPMGLHDCTENLVMVSFTVNWNEAQHDDFVKTTTRRTIEQMESIASANKTGHRWRYLNYCAEWQKPFEGYGEENWRFLQDVSRKYDPDGLFQKGCLGGFKLGIAESEA</sequence>
<keyword evidence="3" id="KW-0274">FAD</keyword>
<organism evidence="7 8">
    <name type="scientific">Lachnellula occidentalis</name>
    <dbReference type="NCBI Taxonomy" id="215460"/>
    <lineage>
        <taxon>Eukaryota</taxon>
        <taxon>Fungi</taxon>
        <taxon>Dikarya</taxon>
        <taxon>Ascomycota</taxon>
        <taxon>Pezizomycotina</taxon>
        <taxon>Leotiomycetes</taxon>
        <taxon>Helotiales</taxon>
        <taxon>Lachnaceae</taxon>
        <taxon>Lachnellula</taxon>
    </lineage>
</organism>
<name>A0A8H8RFS3_9HELO</name>
<dbReference type="InterPro" id="IPR016166">
    <property type="entry name" value="FAD-bd_PCMH"/>
</dbReference>
<dbReference type="PANTHER" id="PTHR42973">
    <property type="entry name" value="BINDING OXIDOREDUCTASE, PUTATIVE (AFU_ORTHOLOGUE AFUA_1G17690)-RELATED"/>
    <property type="match status" value="1"/>
</dbReference>
<keyword evidence="8" id="KW-1185">Reference proteome</keyword>
<dbReference type="AlphaFoldDB" id="A0A8H8RFS3"/>
<evidence type="ECO:0000313" key="7">
    <source>
        <dbReference type="EMBL" id="TVY34568.1"/>
    </source>
</evidence>
<keyword evidence="2" id="KW-0285">Flavoprotein</keyword>
<dbReference type="InterPro" id="IPR016167">
    <property type="entry name" value="FAD-bd_PCMH_sub1"/>
</dbReference>
<dbReference type="GO" id="GO:0016491">
    <property type="term" value="F:oxidoreductase activity"/>
    <property type="evidence" value="ECO:0007669"/>
    <property type="project" value="UniProtKB-KW"/>
</dbReference>
<dbReference type="InterPro" id="IPR006094">
    <property type="entry name" value="Oxid_FAD_bind_N"/>
</dbReference>
<keyword evidence="5" id="KW-1133">Transmembrane helix</keyword>
<dbReference type="Proteomes" id="UP000443090">
    <property type="component" value="Unassembled WGS sequence"/>
</dbReference>
<dbReference type="Gene3D" id="3.30.465.10">
    <property type="match status" value="1"/>
</dbReference>
<evidence type="ECO:0000256" key="4">
    <source>
        <dbReference type="ARBA" id="ARBA00023002"/>
    </source>
</evidence>
<dbReference type="InterPro" id="IPR050416">
    <property type="entry name" value="FAD-linked_Oxidoreductase"/>
</dbReference>
<comment type="similarity">
    <text evidence="1">Belongs to the oxygen-dependent FAD-linked oxidoreductase family.</text>
</comment>
<dbReference type="InterPro" id="IPR016169">
    <property type="entry name" value="FAD-bd_PCMH_sub2"/>
</dbReference>
<keyword evidence="5" id="KW-0812">Transmembrane</keyword>
<keyword evidence="4" id="KW-0560">Oxidoreductase</keyword>
<dbReference type="Gene3D" id="3.30.43.10">
    <property type="entry name" value="Uridine Diphospho-n-acetylenolpyruvylglucosamine Reductase, domain 2"/>
    <property type="match status" value="1"/>
</dbReference>
<feature type="transmembrane region" description="Helical" evidence="5">
    <location>
        <begin position="6"/>
        <end position="25"/>
    </location>
</feature>
<evidence type="ECO:0000256" key="1">
    <source>
        <dbReference type="ARBA" id="ARBA00005466"/>
    </source>
</evidence>
<dbReference type="GO" id="GO:0071949">
    <property type="term" value="F:FAD binding"/>
    <property type="evidence" value="ECO:0007669"/>
    <property type="project" value="InterPro"/>
</dbReference>
<keyword evidence="5" id="KW-0472">Membrane</keyword>